<dbReference type="Pfam" id="PF01124">
    <property type="entry name" value="MAPEG"/>
    <property type="match status" value="1"/>
</dbReference>
<keyword evidence="7" id="KW-1185">Reference proteome</keyword>
<dbReference type="SUPFAM" id="SSF161084">
    <property type="entry name" value="MAPEG domain-like"/>
    <property type="match status" value="1"/>
</dbReference>
<proteinExistence type="predicted"/>
<feature type="transmembrane region" description="Helical" evidence="5">
    <location>
        <begin position="124"/>
        <end position="146"/>
    </location>
</feature>
<comment type="caution">
    <text evidence="6">The sequence shown here is derived from an EMBL/GenBank/DDBJ whole genome shotgun (WGS) entry which is preliminary data.</text>
</comment>
<accession>A0A497VY70</accession>
<evidence type="ECO:0000256" key="1">
    <source>
        <dbReference type="ARBA" id="ARBA00004370"/>
    </source>
</evidence>
<dbReference type="RefSeq" id="WP_121025315.1">
    <property type="nucleotide sequence ID" value="NZ_RCCE01000004.1"/>
</dbReference>
<dbReference type="PANTHER" id="PTHR35371:SF1">
    <property type="entry name" value="BLR7753 PROTEIN"/>
    <property type="match status" value="1"/>
</dbReference>
<name>A0A497VY70_9RHOB</name>
<evidence type="ECO:0000313" key="6">
    <source>
        <dbReference type="EMBL" id="RLJ41843.1"/>
    </source>
</evidence>
<dbReference type="AlphaFoldDB" id="A0A497VY70"/>
<evidence type="ECO:0000256" key="4">
    <source>
        <dbReference type="ARBA" id="ARBA00023136"/>
    </source>
</evidence>
<organism evidence="6 7">
    <name type="scientific">Litoreibacter meonggei</name>
    <dbReference type="NCBI Taxonomy" id="1049199"/>
    <lineage>
        <taxon>Bacteria</taxon>
        <taxon>Pseudomonadati</taxon>
        <taxon>Pseudomonadota</taxon>
        <taxon>Alphaproteobacteria</taxon>
        <taxon>Rhodobacterales</taxon>
        <taxon>Roseobacteraceae</taxon>
        <taxon>Litoreibacter</taxon>
    </lineage>
</organism>
<dbReference type="OrthoDB" id="7679090at2"/>
<sequence length="147" mass="15981">MTSLFDIAPYLSAYHTSFLVLAGLSLVTLVQNFATAPLAYVREEQVPGMPLRHDHSKLSFRAVRTYANSAETFPAFGWALLVAIVAGSSPMLVNWLAGAYFVFRMAFWAIYYSGKGRIVGGPRTLAFVGGLLANIALACTAIWTLLT</sequence>
<dbReference type="Gene3D" id="1.20.120.550">
    <property type="entry name" value="Membrane associated eicosanoid/glutathione metabolism-like domain"/>
    <property type="match status" value="1"/>
</dbReference>
<protein>
    <submittedName>
        <fullName evidence="6">MAPEG family protein</fullName>
    </submittedName>
</protein>
<comment type="subcellular location">
    <subcellularLocation>
        <location evidence="1">Membrane</location>
    </subcellularLocation>
</comment>
<keyword evidence="4 5" id="KW-0472">Membrane</keyword>
<dbReference type="EMBL" id="RCCE01000004">
    <property type="protein sequence ID" value="RLJ41843.1"/>
    <property type="molecule type" value="Genomic_DNA"/>
</dbReference>
<gene>
    <name evidence="6" type="ORF">BCF46_2813</name>
</gene>
<dbReference type="Proteomes" id="UP000269157">
    <property type="component" value="Unassembled WGS sequence"/>
</dbReference>
<evidence type="ECO:0000256" key="2">
    <source>
        <dbReference type="ARBA" id="ARBA00022692"/>
    </source>
</evidence>
<evidence type="ECO:0000256" key="3">
    <source>
        <dbReference type="ARBA" id="ARBA00022989"/>
    </source>
</evidence>
<dbReference type="InterPro" id="IPR023352">
    <property type="entry name" value="MAPEG-like_dom_sf"/>
</dbReference>
<evidence type="ECO:0000256" key="5">
    <source>
        <dbReference type="SAM" id="Phobius"/>
    </source>
</evidence>
<dbReference type="PANTHER" id="PTHR35371">
    <property type="entry name" value="INNER MEMBRANE PROTEIN"/>
    <property type="match status" value="1"/>
</dbReference>
<reference evidence="6 7" key="1">
    <citation type="submission" date="2018-10" db="EMBL/GenBank/DDBJ databases">
        <title>Genomic Encyclopedia of Archaeal and Bacterial Type Strains, Phase II (KMG-II): from individual species to whole genera.</title>
        <authorList>
            <person name="Goeker M."/>
        </authorList>
    </citation>
    <scope>NUCLEOTIDE SEQUENCE [LARGE SCALE GENOMIC DNA]</scope>
    <source>
        <strain evidence="6 7">DSM 29466</strain>
    </source>
</reference>
<dbReference type="GO" id="GO:0016020">
    <property type="term" value="C:membrane"/>
    <property type="evidence" value="ECO:0007669"/>
    <property type="project" value="UniProtKB-SubCell"/>
</dbReference>
<keyword evidence="3 5" id="KW-1133">Transmembrane helix</keyword>
<evidence type="ECO:0000313" key="7">
    <source>
        <dbReference type="Proteomes" id="UP000269157"/>
    </source>
</evidence>
<dbReference type="InterPro" id="IPR001129">
    <property type="entry name" value="Membr-assoc_MAPEG"/>
</dbReference>
<feature type="transmembrane region" description="Helical" evidence="5">
    <location>
        <begin position="92"/>
        <end position="112"/>
    </location>
</feature>
<keyword evidence="2 5" id="KW-0812">Transmembrane</keyword>